<proteinExistence type="predicted"/>
<dbReference type="OrthoDB" id="4939178at2"/>
<feature type="transmembrane region" description="Helical" evidence="1">
    <location>
        <begin position="148"/>
        <end position="167"/>
    </location>
</feature>
<protein>
    <submittedName>
        <fullName evidence="2">Uncharacterized protein</fullName>
    </submittedName>
</protein>
<keyword evidence="1" id="KW-0472">Membrane</keyword>
<evidence type="ECO:0000313" key="3">
    <source>
        <dbReference type="Proteomes" id="UP000238362"/>
    </source>
</evidence>
<organism evidence="2 3">
    <name type="scientific">Prauserella shujinwangii</name>
    <dbReference type="NCBI Taxonomy" id="1453103"/>
    <lineage>
        <taxon>Bacteria</taxon>
        <taxon>Bacillati</taxon>
        <taxon>Actinomycetota</taxon>
        <taxon>Actinomycetes</taxon>
        <taxon>Pseudonocardiales</taxon>
        <taxon>Pseudonocardiaceae</taxon>
        <taxon>Prauserella</taxon>
    </lineage>
</organism>
<dbReference type="AlphaFoldDB" id="A0A2T0LRP2"/>
<dbReference type="RefSeq" id="WP_106180467.1">
    <property type="nucleotide sequence ID" value="NZ_PVNH01000008.1"/>
</dbReference>
<keyword evidence="1" id="KW-0812">Transmembrane</keyword>
<keyword evidence="1" id="KW-1133">Transmembrane helix</keyword>
<dbReference type="Pfam" id="PF22564">
    <property type="entry name" value="HAAS"/>
    <property type="match status" value="1"/>
</dbReference>
<sequence length="186" mass="19026">MSGSQPSRAGSELVDAYLADLDRALRHADPASRDEVVSTVAEHIDHALAERPQPVGTRDVEEVLTALGPVERVAAGTDRDPGAPDPALRSAPWPRWTAPLVLVLGAVSIPLVPLNAWLALPTAVVAIVLGVLGARAHQGRSKRPYQAGAALGGLALVLLAAAALASLRAGSDAPQPSPPVPVTSAP</sequence>
<feature type="transmembrane region" description="Helical" evidence="1">
    <location>
        <begin position="118"/>
        <end position="136"/>
    </location>
</feature>
<evidence type="ECO:0000313" key="2">
    <source>
        <dbReference type="EMBL" id="PRX46166.1"/>
    </source>
</evidence>
<gene>
    <name evidence="2" type="ORF">B0I33_108313</name>
</gene>
<reference evidence="2 3" key="1">
    <citation type="submission" date="2018-03" db="EMBL/GenBank/DDBJ databases">
        <title>Genomic Encyclopedia of Type Strains, Phase III (KMG-III): the genomes of soil and plant-associated and newly described type strains.</title>
        <authorList>
            <person name="Whitman W."/>
        </authorList>
    </citation>
    <scope>NUCLEOTIDE SEQUENCE [LARGE SCALE GENOMIC DNA]</scope>
    <source>
        <strain evidence="2 3">CGMCC 4.7125</strain>
    </source>
</reference>
<accession>A0A2T0LRP2</accession>
<evidence type="ECO:0000256" key="1">
    <source>
        <dbReference type="SAM" id="Phobius"/>
    </source>
</evidence>
<comment type="caution">
    <text evidence="2">The sequence shown here is derived from an EMBL/GenBank/DDBJ whole genome shotgun (WGS) entry which is preliminary data.</text>
</comment>
<dbReference type="Proteomes" id="UP000238362">
    <property type="component" value="Unassembled WGS sequence"/>
</dbReference>
<dbReference type="EMBL" id="PVNH01000008">
    <property type="protein sequence ID" value="PRX46166.1"/>
    <property type="molecule type" value="Genomic_DNA"/>
</dbReference>
<name>A0A2T0LRP2_9PSEU</name>
<keyword evidence="3" id="KW-1185">Reference proteome</keyword>